<proteinExistence type="predicted"/>
<dbReference type="KEGG" id="cre:CHLRE_13g572312v5"/>
<feature type="region of interest" description="Disordered" evidence="1">
    <location>
        <begin position="1"/>
        <end position="57"/>
    </location>
</feature>
<accession>A0A2K3CZR2</accession>
<evidence type="ECO:0000313" key="3">
    <source>
        <dbReference type="Proteomes" id="UP000006906"/>
    </source>
</evidence>
<sequence>MLSAKTVTRQTGTAPADDTQTSDELEEDLEQSGEESSDVSSEEDGKEMRKLHRGARGRVQRAEANLNGMVEAYAARGVKGLRMKRLAGFALLVSLPSNPHPFVAYGGYLKNATGRKILAQFVRQANALQEVMAPQQVLIVPKKNGRRIRTLEAPSDFKRRWGRQAWAALESVLSRRVLQELVASGAVVLVASGGDEGAAEQGTAAVTGRDTAAAVEQGAAASGGDDGGAGAQEGQAGSPQGWACWTDGLCNGGARPAGKEYKLWAVGSEGECKCGGSCRLFREALDWPTSIALIQWSKDCYSATNTVNDALISLACKQCPDYAAEHKA</sequence>
<dbReference type="OrthoDB" id="562090at2759"/>
<evidence type="ECO:0000256" key="1">
    <source>
        <dbReference type="SAM" id="MobiDB-lite"/>
    </source>
</evidence>
<gene>
    <name evidence="2" type="ORF">CHLRE_13g572312v5</name>
</gene>
<keyword evidence="3" id="KW-1185">Reference proteome</keyword>
<evidence type="ECO:0000313" key="2">
    <source>
        <dbReference type="EMBL" id="PNW73778.1"/>
    </source>
</evidence>
<dbReference type="EMBL" id="CM008974">
    <property type="protein sequence ID" value="PNW73778.1"/>
    <property type="molecule type" value="Genomic_DNA"/>
</dbReference>
<feature type="compositionally biased region" description="Acidic residues" evidence="1">
    <location>
        <begin position="20"/>
        <end position="45"/>
    </location>
</feature>
<dbReference type="Gramene" id="PNW73778">
    <property type="protein sequence ID" value="PNW73778"/>
    <property type="gene ID" value="CHLRE_13g572312v5"/>
</dbReference>
<dbReference type="AlphaFoldDB" id="A0A2K3CZR2"/>
<name>A0A2K3CZR2_CHLRE</name>
<reference evidence="2 3" key="1">
    <citation type="journal article" date="2007" name="Science">
        <title>The Chlamydomonas genome reveals the evolution of key animal and plant functions.</title>
        <authorList>
            <person name="Merchant S.S."/>
            <person name="Prochnik S.E."/>
            <person name="Vallon O."/>
            <person name="Harris E.H."/>
            <person name="Karpowicz S.J."/>
            <person name="Witman G.B."/>
            <person name="Terry A."/>
            <person name="Salamov A."/>
            <person name="Fritz-Laylin L.K."/>
            <person name="Marechal-Drouard L."/>
            <person name="Marshall W.F."/>
            <person name="Qu L.H."/>
            <person name="Nelson D.R."/>
            <person name="Sanderfoot A.A."/>
            <person name="Spalding M.H."/>
            <person name="Kapitonov V.V."/>
            <person name="Ren Q."/>
            <person name="Ferris P."/>
            <person name="Lindquist E."/>
            <person name="Shapiro H."/>
            <person name="Lucas S.M."/>
            <person name="Grimwood J."/>
            <person name="Schmutz J."/>
            <person name="Cardol P."/>
            <person name="Cerutti H."/>
            <person name="Chanfreau G."/>
            <person name="Chen C.L."/>
            <person name="Cognat V."/>
            <person name="Croft M.T."/>
            <person name="Dent R."/>
            <person name="Dutcher S."/>
            <person name="Fernandez E."/>
            <person name="Fukuzawa H."/>
            <person name="Gonzalez-Ballester D."/>
            <person name="Gonzalez-Halphen D."/>
            <person name="Hallmann A."/>
            <person name="Hanikenne M."/>
            <person name="Hippler M."/>
            <person name="Inwood W."/>
            <person name="Jabbari K."/>
            <person name="Kalanon M."/>
            <person name="Kuras R."/>
            <person name="Lefebvre P.A."/>
            <person name="Lemaire S.D."/>
            <person name="Lobanov A.V."/>
            <person name="Lohr M."/>
            <person name="Manuell A."/>
            <person name="Meier I."/>
            <person name="Mets L."/>
            <person name="Mittag M."/>
            <person name="Mittelmeier T."/>
            <person name="Moroney J.V."/>
            <person name="Moseley J."/>
            <person name="Napoli C."/>
            <person name="Nedelcu A.M."/>
            <person name="Niyogi K."/>
            <person name="Novoselov S.V."/>
            <person name="Paulsen I.T."/>
            <person name="Pazour G."/>
            <person name="Purton S."/>
            <person name="Ral J.P."/>
            <person name="Riano-Pachon D.M."/>
            <person name="Riekhof W."/>
            <person name="Rymarquis L."/>
            <person name="Schroda M."/>
            <person name="Stern D."/>
            <person name="Umen J."/>
            <person name="Willows R."/>
            <person name="Wilson N."/>
            <person name="Zimmer S.L."/>
            <person name="Allmer J."/>
            <person name="Balk J."/>
            <person name="Bisova K."/>
            <person name="Chen C.J."/>
            <person name="Elias M."/>
            <person name="Gendler K."/>
            <person name="Hauser C."/>
            <person name="Lamb M.R."/>
            <person name="Ledford H."/>
            <person name="Long J.C."/>
            <person name="Minagawa J."/>
            <person name="Page M.D."/>
            <person name="Pan J."/>
            <person name="Pootakham W."/>
            <person name="Roje S."/>
            <person name="Rose A."/>
            <person name="Stahlberg E."/>
            <person name="Terauchi A.M."/>
            <person name="Yang P."/>
            <person name="Ball S."/>
            <person name="Bowler C."/>
            <person name="Dieckmann C.L."/>
            <person name="Gladyshev V.N."/>
            <person name="Green P."/>
            <person name="Jorgensen R."/>
            <person name="Mayfield S."/>
            <person name="Mueller-Roeber B."/>
            <person name="Rajamani S."/>
            <person name="Sayre R.T."/>
            <person name="Brokstein P."/>
            <person name="Dubchak I."/>
            <person name="Goodstein D."/>
            <person name="Hornick L."/>
            <person name="Huang Y.W."/>
            <person name="Jhaveri J."/>
            <person name="Luo Y."/>
            <person name="Martinez D."/>
            <person name="Ngau W.C."/>
            <person name="Otillar B."/>
            <person name="Poliakov A."/>
            <person name="Porter A."/>
            <person name="Szajkowski L."/>
            <person name="Werner G."/>
            <person name="Zhou K."/>
            <person name="Grigoriev I.V."/>
            <person name="Rokhsar D.S."/>
            <person name="Grossman A.R."/>
        </authorList>
    </citation>
    <scope>NUCLEOTIDE SEQUENCE [LARGE SCALE GENOMIC DNA]</scope>
    <source>
        <strain evidence="3">CC-503</strain>
    </source>
</reference>
<dbReference type="RefSeq" id="XP_001693741.2">
    <property type="nucleotide sequence ID" value="XM_001693689.2"/>
</dbReference>
<dbReference type="Proteomes" id="UP000006906">
    <property type="component" value="Chromosome 13"/>
</dbReference>
<protein>
    <submittedName>
        <fullName evidence="2">Uncharacterized protein</fullName>
    </submittedName>
</protein>
<dbReference type="InParanoid" id="A0A2K3CZR2"/>
<organism evidence="2 3">
    <name type="scientific">Chlamydomonas reinhardtii</name>
    <name type="common">Chlamydomonas smithii</name>
    <dbReference type="NCBI Taxonomy" id="3055"/>
    <lineage>
        <taxon>Eukaryota</taxon>
        <taxon>Viridiplantae</taxon>
        <taxon>Chlorophyta</taxon>
        <taxon>core chlorophytes</taxon>
        <taxon>Chlorophyceae</taxon>
        <taxon>CS clade</taxon>
        <taxon>Chlamydomonadales</taxon>
        <taxon>Chlamydomonadaceae</taxon>
        <taxon>Chlamydomonas</taxon>
    </lineage>
</organism>
<feature type="region of interest" description="Disordered" evidence="1">
    <location>
        <begin position="215"/>
        <end position="238"/>
    </location>
</feature>
<feature type="compositionally biased region" description="Polar residues" evidence="1">
    <location>
        <begin position="1"/>
        <end position="13"/>
    </location>
</feature>
<dbReference type="GeneID" id="5719161"/>